<dbReference type="SMART" id="SM00033">
    <property type="entry name" value="CH"/>
    <property type="match status" value="2"/>
</dbReference>
<dbReference type="RefSeq" id="XP_043049783.1">
    <property type="nucleotide sequence ID" value="XM_043195610.1"/>
</dbReference>
<organism evidence="3 4">
    <name type="scientific">Scheffersomyces spartinae</name>
    <dbReference type="NCBI Taxonomy" id="45513"/>
    <lineage>
        <taxon>Eukaryota</taxon>
        <taxon>Fungi</taxon>
        <taxon>Dikarya</taxon>
        <taxon>Ascomycota</taxon>
        <taxon>Saccharomycotina</taxon>
        <taxon>Pichiomycetes</taxon>
        <taxon>Debaryomycetaceae</taxon>
        <taxon>Scheffersomyces</taxon>
    </lineage>
</organism>
<keyword evidence="4" id="KW-1185">Reference proteome</keyword>
<dbReference type="AlphaFoldDB" id="A0A9P8AIZ1"/>
<reference evidence="3" key="1">
    <citation type="submission" date="2021-03" db="EMBL/GenBank/DDBJ databases">
        <authorList>
            <person name="Palmer J.M."/>
        </authorList>
    </citation>
    <scope>NUCLEOTIDE SEQUENCE</scope>
    <source>
        <strain evidence="3">ARV_011</strain>
    </source>
</reference>
<gene>
    <name evidence="3" type="ORF">KQ657_004955</name>
</gene>
<evidence type="ECO:0000259" key="2">
    <source>
        <dbReference type="PROSITE" id="PS50021"/>
    </source>
</evidence>
<feature type="region of interest" description="Disordered" evidence="1">
    <location>
        <begin position="1"/>
        <end position="22"/>
    </location>
</feature>
<dbReference type="PROSITE" id="PS50021">
    <property type="entry name" value="CH"/>
    <property type="match status" value="1"/>
</dbReference>
<name>A0A9P8AIZ1_9ASCO</name>
<dbReference type="PANTHER" id="PTHR11915">
    <property type="entry name" value="SPECTRIN/FILAMIN RELATED CYTOSKELETAL PROTEIN"/>
    <property type="match status" value="1"/>
</dbReference>
<dbReference type="EMBL" id="JAHMUF010000008">
    <property type="protein sequence ID" value="KAG7194236.1"/>
    <property type="molecule type" value="Genomic_DNA"/>
</dbReference>
<evidence type="ECO:0000256" key="1">
    <source>
        <dbReference type="SAM" id="MobiDB-lite"/>
    </source>
</evidence>
<protein>
    <recommendedName>
        <fullName evidence="2">Calponin-homology (CH) domain-containing protein</fullName>
    </recommendedName>
</protein>
<comment type="caution">
    <text evidence="3">The sequence shown here is derived from an EMBL/GenBank/DDBJ whole genome shotgun (WGS) entry which is preliminary data.</text>
</comment>
<dbReference type="InterPro" id="IPR036872">
    <property type="entry name" value="CH_dom_sf"/>
</dbReference>
<evidence type="ECO:0000313" key="4">
    <source>
        <dbReference type="Proteomes" id="UP000790833"/>
    </source>
</evidence>
<dbReference type="GeneID" id="66118329"/>
<feature type="domain" description="Calponin-homology (CH)" evidence="2">
    <location>
        <begin position="26"/>
        <end position="133"/>
    </location>
</feature>
<evidence type="ECO:0000313" key="3">
    <source>
        <dbReference type="EMBL" id="KAG7194236.1"/>
    </source>
</evidence>
<accession>A0A9P8AIZ1</accession>
<dbReference type="GO" id="GO:0007010">
    <property type="term" value="P:cytoskeleton organization"/>
    <property type="evidence" value="ECO:0007669"/>
    <property type="project" value="UniProtKB-ARBA"/>
</dbReference>
<proteinExistence type="predicted"/>
<dbReference type="SUPFAM" id="SSF47576">
    <property type="entry name" value="Calponin-homology domain, CH-domain"/>
    <property type="match status" value="1"/>
</dbReference>
<dbReference type="OrthoDB" id="10017054at2759"/>
<dbReference type="InterPro" id="IPR001715">
    <property type="entry name" value="CH_dom"/>
</dbReference>
<dbReference type="Gene3D" id="1.10.418.10">
    <property type="entry name" value="Calponin-like domain"/>
    <property type="match status" value="2"/>
</dbReference>
<dbReference type="Proteomes" id="UP000790833">
    <property type="component" value="Unassembled WGS sequence"/>
</dbReference>
<sequence>MIGTTNTASATTTNTSTTSGNSDWIASQKKTLLRWVNSKSPSPVKDLVTDLRNGLVLVELVTQIPIAGTTFVLLPIHKNPTFKLQMVENIQDLLDYCRLILKINTTGISADAIVNGNEKLVLGLVWLLFINSSALTISQLSDHGGFVELKGIIVNWVQNIAAKKNIIISDLSKDWSLARDCRPDLILFEIQEHYCPGKLSLCDNPVQNLANIITFAETYLGIARLVDVETFMDLIPDDKCVLTYLVEWYIVMETKMGVGQLEEEKVEAPLDPMIEFLIQTIRLKNTYETKALRYINKINSLLPRIARNLEYLSSLKADNFSVFIRDSKCDDNDGDEVDDDTERIISLTAPLDDFMGVTEGYVLYLDGTLNALLATDYSELQSLIGHINNNLQKCGLTYDPPKFYTPLYLEGKYLLLKQQGNQLHRKISDSIITLQRSLTKGDLYSLVEKIEQAFSRNDLDPDLKEHYIKILSSVEHATGVLKKLDVICGIVNSKSQIFDTIQSKDELITHYNTTTATTTTTNKDLGVSESTYKLFREKFLQGNHFTEQELLNWLHRNADENLDAILLKQLLRLVPSKSLEKHMDSDFLLSDGSDHDSDGGHSSSSSLFDGIQKKIETKLFGFDKVYDTEEFLMRVDNGFRV</sequence>
<dbReference type="Pfam" id="PF00307">
    <property type="entry name" value="CH"/>
    <property type="match status" value="1"/>
</dbReference>